<gene>
    <name evidence="9" type="ORF">GV827_17640</name>
</gene>
<dbReference type="GO" id="GO:1990281">
    <property type="term" value="C:efflux pump complex"/>
    <property type="evidence" value="ECO:0007669"/>
    <property type="project" value="TreeGrafter"/>
</dbReference>
<feature type="signal peptide" evidence="8">
    <location>
        <begin position="1"/>
        <end position="31"/>
    </location>
</feature>
<evidence type="ECO:0000313" key="10">
    <source>
        <dbReference type="Proteomes" id="UP000468591"/>
    </source>
</evidence>
<comment type="similarity">
    <text evidence="2">Belongs to the outer membrane factor (OMF) (TC 1.B.17) family.</text>
</comment>
<organism evidence="9 10">
    <name type="scientific">Sulfitobacter sediminilitoris</name>
    <dbReference type="NCBI Taxonomy" id="2698830"/>
    <lineage>
        <taxon>Bacteria</taxon>
        <taxon>Pseudomonadati</taxon>
        <taxon>Pseudomonadota</taxon>
        <taxon>Alphaproteobacteria</taxon>
        <taxon>Rhodobacterales</taxon>
        <taxon>Roseobacteraceae</taxon>
        <taxon>Sulfitobacter</taxon>
    </lineage>
</organism>
<dbReference type="Gene3D" id="1.20.1600.10">
    <property type="entry name" value="Outer membrane efflux proteins (OEP)"/>
    <property type="match status" value="1"/>
</dbReference>
<reference evidence="9 10" key="1">
    <citation type="submission" date="2020-01" db="EMBL/GenBank/DDBJ databases">
        <title>Sulfitobacter sediminilitoris sp. nov., isolated from a tidal flat.</title>
        <authorList>
            <person name="Park S."/>
            <person name="Yoon J.-H."/>
        </authorList>
    </citation>
    <scope>NUCLEOTIDE SEQUENCE [LARGE SCALE GENOMIC DNA]</scope>
    <source>
        <strain evidence="9 10">JBTF-M27</strain>
    </source>
</reference>
<evidence type="ECO:0000256" key="8">
    <source>
        <dbReference type="SAM" id="SignalP"/>
    </source>
</evidence>
<dbReference type="GO" id="GO:0015288">
    <property type="term" value="F:porin activity"/>
    <property type="evidence" value="ECO:0007669"/>
    <property type="project" value="TreeGrafter"/>
</dbReference>
<dbReference type="GO" id="GO:0015562">
    <property type="term" value="F:efflux transmembrane transporter activity"/>
    <property type="evidence" value="ECO:0007669"/>
    <property type="project" value="InterPro"/>
</dbReference>
<dbReference type="InterPro" id="IPR010130">
    <property type="entry name" value="T1SS_OMP_TolC"/>
</dbReference>
<dbReference type="AlphaFoldDB" id="A0A6P0CD91"/>
<keyword evidence="3" id="KW-0813">Transport</keyword>
<evidence type="ECO:0000256" key="5">
    <source>
        <dbReference type="ARBA" id="ARBA00022692"/>
    </source>
</evidence>
<dbReference type="EMBL" id="JAABNT010000013">
    <property type="protein sequence ID" value="NEK24211.1"/>
    <property type="molecule type" value="Genomic_DNA"/>
</dbReference>
<keyword evidence="7" id="KW-0998">Cell outer membrane</keyword>
<dbReference type="PANTHER" id="PTHR30026:SF22">
    <property type="entry name" value="OUTER MEMBRANE EFFLUX PROTEIN"/>
    <property type="match status" value="1"/>
</dbReference>
<dbReference type="Proteomes" id="UP000468591">
    <property type="component" value="Unassembled WGS sequence"/>
</dbReference>
<comment type="subcellular location">
    <subcellularLocation>
        <location evidence="1">Cell outer membrane</location>
    </subcellularLocation>
</comment>
<evidence type="ECO:0000256" key="6">
    <source>
        <dbReference type="ARBA" id="ARBA00023136"/>
    </source>
</evidence>
<name>A0A6P0CD91_9RHOB</name>
<keyword evidence="10" id="KW-1185">Reference proteome</keyword>
<comment type="caution">
    <text evidence="9">The sequence shown here is derived from an EMBL/GenBank/DDBJ whole genome shotgun (WGS) entry which is preliminary data.</text>
</comment>
<keyword evidence="8" id="KW-0732">Signal</keyword>
<protein>
    <submittedName>
        <fullName evidence="9">TolC family outer membrane protein</fullName>
    </submittedName>
</protein>
<dbReference type="GO" id="GO:0009279">
    <property type="term" value="C:cell outer membrane"/>
    <property type="evidence" value="ECO:0007669"/>
    <property type="project" value="UniProtKB-SubCell"/>
</dbReference>
<accession>A0A6P0CD91</accession>
<keyword evidence="5" id="KW-0812">Transmembrane</keyword>
<keyword evidence="6" id="KW-0472">Membrane</keyword>
<sequence>MLIRKMPLGLRVMAGACALALSVAAPRASTAETLADALVGAYTHSGLLEQNRALLRAADEDVAVAAAALKPVLRWSTSLTQNFGQVRTAASRTTIDNDDLTAAVNLIAEMVLYDFGSRSFRIEAAKETVLATREALLDIEQQILLRAVQAYMGVIEAQEFVALRENNVRLLTQEQRAAQDRFEVGEVTRTDVALAQAQLAQARSGLAAARGDLVSSIEEYRNIVGRTPGPLRQPPSLPAIAEDVNGAKALAVRTHPSLKSAQHQVAAADLLVRATLSDMKPTINLSGRLAATENLNANEFNRGGSIGLEAGQTIYQGGALSATARRAQAQADAQRGNLHVVRNNVQQDVGNAYATLTTVQAQLAASVRQVRAASIGFDGIREEARLGARTTLDVLDAEQALLDAQSLQVSARAAVYVAAYRILASTGRLTAKNLGLPVQLYDPAEYYNLVKDGPVKRSKQGKQLDRVLRALQKD</sequence>
<dbReference type="NCBIfam" id="TIGR01844">
    <property type="entry name" value="type_I_sec_TolC"/>
    <property type="match status" value="1"/>
</dbReference>
<evidence type="ECO:0000256" key="1">
    <source>
        <dbReference type="ARBA" id="ARBA00004442"/>
    </source>
</evidence>
<feature type="chain" id="PRO_5026787160" evidence="8">
    <location>
        <begin position="32"/>
        <end position="474"/>
    </location>
</feature>
<dbReference type="Pfam" id="PF02321">
    <property type="entry name" value="OEP"/>
    <property type="match status" value="2"/>
</dbReference>
<evidence type="ECO:0000256" key="3">
    <source>
        <dbReference type="ARBA" id="ARBA00022448"/>
    </source>
</evidence>
<dbReference type="PANTHER" id="PTHR30026">
    <property type="entry name" value="OUTER MEMBRANE PROTEIN TOLC"/>
    <property type="match status" value="1"/>
</dbReference>
<proteinExistence type="inferred from homology"/>
<evidence type="ECO:0000313" key="9">
    <source>
        <dbReference type="EMBL" id="NEK24211.1"/>
    </source>
</evidence>
<evidence type="ECO:0000256" key="4">
    <source>
        <dbReference type="ARBA" id="ARBA00022452"/>
    </source>
</evidence>
<evidence type="ECO:0000256" key="2">
    <source>
        <dbReference type="ARBA" id="ARBA00007613"/>
    </source>
</evidence>
<dbReference type="InterPro" id="IPR003423">
    <property type="entry name" value="OMP_efflux"/>
</dbReference>
<dbReference type="InterPro" id="IPR051906">
    <property type="entry name" value="TolC-like"/>
</dbReference>
<evidence type="ECO:0000256" key="7">
    <source>
        <dbReference type="ARBA" id="ARBA00023237"/>
    </source>
</evidence>
<keyword evidence="4" id="KW-1134">Transmembrane beta strand</keyword>
<dbReference type="SUPFAM" id="SSF56954">
    <property type="entry name" value="Outer membrane efflux proteins (OEP)"/>
    <property type="match status" value="1"/>
</dbReference>